<name>A0A5S9M4F8_BACIA</name>
<protein>
    <submittedName>
        <fullName evidence="1">Uncharacterized protein</fullName>
    </submittedName>
</protein>
<accession>A0A5S9M4F8</accession>
<evidence type="ECO:0000313" key="2">
    <source>
        <dbReference type="Proteomes" id="UP000464658"/>
    </source>
</evidence>
<reference evidence="1 2" key="1">
    <citation type="submission" date="2019-12" db="EMBL/GenBank/DDBJ databases">
        <title>Full genome sequence of a Bacillus safensis strain isolated from commercially available natto in Indonesia.</title>
        <authorList>
            <person name="Yoshida M."/>
            <person name="Uomi M."/>
            <person name="Waturangi D."/>
            <person name="Ekaputri J.J."/>
            <person name="Setiamarga D.H.E."/>
        </authorList>
    </citation>
    <scope>NUCLEOTIDE SEQUENCE [LARGE SCALE GENOMIC DNA]</scope>
    <source>
        <strain evidence="1 2">IDN1</strain>
    </source>
</reference>
<proteinExistence type="predicted"/>
<dbReference type="EMBL" id="AP021906">
    <property type="protein sequence ID" value="BBP88480.1"/>
    <property type="molecule type" value="Genomic_DNA"/>
</dbReference>
<organism evidence="1 2">
    <name type="scientific">Bacillus safensis</name>
    <dbReference type="NCBI Taxonomy" id="561879"/>
    <lineage>
        <taxon>Bacteria</taxon>
        <taxon>Bacillati</taxon>
        <taxon>Bacillota</taxon>
        <taxon>Bacilli</taxon>
        <taxon>Bacillales</taxon>
        <taxon>Bacillaceae</taxon>
        <taxon>Bacillus</taxon>
    </lineage>
</organism>
<evidence type="ECO:0000313" key="1">
    <source>
        <dbReference type="EMBL" id="BBP88480.1"/>
    </source>
</evidence>
<gene>
    <name evidence="1" type="ORF">BsIDN1_20980</name>
</gene>
<dbReference type="Proteomes" id="UP000464658">
    <property type="component" value="Chromosome"/>
</dbReference>
<dbReference type="AlphaFoldDB" id="A0A5S9M4F8"/>
<sequence length="67" mass="7492">MHMMKMEVFSGMGLINTQYLIHQSSSFQELAARFVPYFKGAEKKNGRLSSLTCSITGWFGLGARAKT</sequence>